<keyword evidence="1" id="KW-1133">Transmembrane helix</keyword>
<evidence type="ECO:0000313" key="2">
    <source>
        <dbReference type="EMBL" id="OXA53339.1"/>
    </source>
</evidence>
<comment type="caution">
    <text evidence="2">The sequence shown here is derived from an EMBL/GenBank/DDBJ whole genome shotgun (WGS) entry which is preliminary data.</text>
</comment>
<name>A0A226E7D3_FOLCA</name>
<dbReference type="Proteomes" id="UP000198287">
    <property type="component" value="Unassembled WGS sequence"/>
</dbReference>
<feature type="transmembrane region" description="Helical" evidence="1">
    <location>
        <begin position="7"/>
        <end position="34"/>
    </location>
</feature>
<protein>
    <submittedName>
        <fullName evidence="2">Uncharacterized protein</fullName>
    </submittedName>
</protein>
<sequence length="171" mass="18896">MVAHHRAIFLGLKIIFIADIVASVFKLICGAYYVGMGFKEKNIDDKIPADERSDIAGLEHTLYFLSGSFIIIFAILKLIHGSFSLYMHRLETASKTPRKFKLFSCCGMLAILIYGGNLGITIAAAVLDTRIENAKWRSPVAWTLASIEATIILNMIILRMLIRGVSEDGAS</sequence>
<feature type="transmembrane region" description="Helical" evidence="1">
    <location>
        <begin position="139"/>
        <end position="162"/>
    </location>
</feature>
<reference evidence="2 3" key="1">
    <citation type="submission" date="2015-12" db="EMBL/GenBank/DDBJ databases">
        <title>The genome of Folsomia candida.</title>
        <authorList>
            <person name="Faddeeva A."/>
            <person name="Derks M.F."/>
            <person name="Anvar Y."/>
            <person name="Smit S."/>
            <person name="Van Straalen N."/>
            <person name="Roelofs D."/>
        </authorList>
    </citation>
    <scope>NUCLEOTIDE SEQUENCE [LARGE SCALE GENOMIC DNA]</scope>
    <source>
        <strain evidence="2 3">VU population</strain>
        <tissue evidence="2">Whole body</tissue>
    </source>
</reference>
<dbReference type="AlphaFoldDB" id="A0A226E7D3"/>
<evidence type="ECO:0000313" key="3">
    <source>
        <dbReference type="Proteomes" id="UP000198287"/>
    </source>
</evidence>
<organism evidence="2 3">
    <name type="scientific">Folsomia candida</name>
    <name type="common">Springtail</name>
    <dbReference type="NCBI Taxonomy" id="158441"/>
    <lineage>
        <taxon>Eukaryota</taxon>
        <taxon>Metazoa</taxon>
        <taxon>Ecdysozoa</taxon>
        <taxon>Arthropoda</taxon>
        <taxon>Hexapoda</taxon>
        <taxon>Collembola</taxon>
        <taxon>Entomobryomorpha</taxon>
        <taxon>Isotomoidea</taxon>
        <taxon>Isotomidae</taxon>
        <taxon>Proisotominae</taxon>
        <taxon>Folsomia</taxon>
    </lineage>
</organism>
<feature type="transmembrane region" description="Helical" evidence="1">
    <location>
        <begin position="61"/>
        <end position="79"/>
    </location>
</feature>
<proteinExistence type="predicted"/>
<keyword evidence="3" id="KW-1185">Reference proteome</keyword>
<accession>A0A226E7D3</accession>
<keyword evidence="1" id="KW-0812">Transmembrane</keyword>
<feature type="transmembrane region" description="Helical" evidence="1">
    <location>
        <begin position="100"/>
        <end position="127"/>
    </location>
</feature>
<dbReference type="EMBL" id="LNIX01000005">
    <property type="protein sequence ID" value="OXA53339.1"/>
    <property type="molecule type" value="Genomic_DNA"/>
</dbReference>
<keyword evidence="1" id="KW-0472">Membrane</keyword>
<evidence type="ECO:0000256" key="1">
    <source>
        <dbReference type="SAM" id="Phobius"/>
    </source>
</evidence>
<gene>
    <name evidence="2" type="ORF">Fcan01_11023</name>
</gene>